<dbReference type="Pfam" id="PF03372">
    <property type="entry name" value="Exo_endo_phos"/>
    <property type="match status" value="1"/>
</dbReference>
<evidence type="ECO:0000313" key="3">
    <source>
        <dbReference type="EMBL" id="MCJ2183850.1"/>
    </source>
</evidence>
<keyword evidence="3" id="KW-0255">Endonuclease</keyword>
<protein>
    <submittedName>
        <fullName evidence="3">Endonuclease/exonuclease/phosphatase family protein</fullName>
    </submittedName>
</protein>
<proteinExistence type="predicted"/>
<organism evidence="3 4">
    <name type="scientific">Novosphingobium organovorum</name>
    <dbReference type="NCBI Taxonomy" id="2930092"/>
    <lineage>
        <taxon>Bacteria</taxon>
        <taxon>Pseudomonadati</taxon>
        <taxon>Pseudomonadota</taxon>
        <taxon>Alphaproteobacteria</taxon>
        <taxon>Sphingomonadales</taxon>
        <taxon>Sphingomonadaceae</taxon>
        <taxon>Novosphingobium</taxon>
    </lineage>
</organism>
<dbReference type="InterPro" id="IPR038772">
    <property type="entry name" value="Sph/SMPD2-like"/>
</dbReference>
<dbReference type="EMBL" id="JALHLF010000063">
    <property type="protein sequence ID" value="MCJ2183850.1"/>
    <property type="molecule type" value="Genomic_DNA"/>
</dbReference>
<name>A0ABT0BFK6_9SPHN</name>
<comment type="caution">
    <text evidence="3">The sequence shown here is derived from an EMBL/GenBank/DDBJ whole genome shotgun (WGS) entry which is preliminary data.</text>
</comment>
<feature type="domain" description="Endonuclease/exonuclease/phosphatase" evidence="2">
    <location>
        <begin position="61"/>
        <end position="340"/>
    </location>
</feature>
<keyword evidence="3" id="KW-0540">Nuclease</keyword>
<dbReference type="GO" id="GO:0004519">
    <property type="term" value="F:endonuclease activity"/>
    <property type="evidence" value="ECO:0007669"/>
    <property type="project" value="UniProtKB-KW"/>
</dbReference>
<accession>A0ABT0BFK6</accession>
<gene>
    <name evidence="3" type="ORF">MTR62_14270</name>
</gene>
<dbReference type="PANTHER" id="PTHR16320:SF23">
    <property type="entry name" value="SPHINGOMYELINASE C 1"/>
    <property type="match status" value="1"/>
</dbReference>
<evidence type="ECO:0000259" key="2">
    <source>
        <dbReference type="Pfam" id="PF03372"/>
    </source>
</evidence>
<feature type="chain" id="PRO_5045838230" evidence="1">
    <location>
        <begin position="30"/>
        <end position="351"/>
    </location>
</feature>
<keyword evidence="4" id="KW-1185">Reference proteome</keyword>
<evidence type="ECO:0000256" key="1">
    <source>
        <dbReference type="SAM" id="SignalP"/>
    </source>
</evidence>
<dbReference type="SUPFAM" id="SSF56219">
    <property type="entry name" value="DNase I-like"/>
    <property type="match status" value="1"/>
</dbReference>
<dbReference type="InterPro" id="IPR036691">
    <property type="entry name" value="Endo/exonu/phosph_ase_sf"/>
</dbReference>
<dbReference type="InterPro" id="IPR005135">
    <property type="entry name" value="Endo/exonuclease/phosphatase"/>
</dbReference>
<keyword evidence="3" id="KW-0378">Hydrolase</keyword>
<dbReference type="PANTHER" id="PTHR16320">
    <property type="entry name" value="SPHINGOMYELINASE FAMILY MEMBER"/>
    <property type="match status" value="1"/>
</dbReference>
<dbReference type="Proteomes" id="UP001162881">
    <property type="component" value="Unassembled WGS sequence"/>
</dbReference>
<reference evidence="3" key="1">
    <citation type="submission" date="2022-03" db="EMBL/GenBank/DDBJ databases">
        <title>Identification of a novel bacterium isolated from mangrove sediments.</title>
        <authorList>
            <person name="Pan X."/>
        </authorList>
    </citation>
    <scope>NUCLEOTIDE SEQUENCE</scope>
    <source>
        <strain evidence="3">B1949</strain>
    </source>
</reference>
<dbReference type="Gene3D" id="3.60.10.10">
    <property type="entry name" value="Endonuclease/exonuclease/phosphatase"/>
    <property type="match status" value="1"/>
</dbReference>
<keyword evidence="1" id="KW-0732">Signal</keyword>
<sequence length="351" mass="36781">MNRLYKKGASACGAALVLVTLARPLPAAAPDWPIDEVALPFGQSPRQNPQDRPSPGTLSVMTFNVKGLPFPAAMGRSQALAEIGRRLAALRRAGHEPDVVLLQEAFTDEAKAIAQAAGYPYAALGPDTGALAHEASRTSTDTDWIKGEGIGKWSDSGLMILSDYPITATRRLAFPADMCAGFDCLAAKGVLLAWIALPGQDAPVVLANTHLNARKAAGVGVARANAAYRRQIGAARAFVRGAVAPTSAVIFGGDFNLGHDPQRLAAMREGGGLLADQGREASAHAPCSPCTPALRADLATIRERAKDKQFYRPARGKTLRAEAIEVPLGGASGAAALSDHLGYVIRYRFGA</sequence>
<dbReference type="RefSeq" id="WP_244022048.1">
    <property type="nucleotide sequence ID" value="NZ_JALHLF010000063.1"/>
</dbReference>
<feature type="signal peptide" evidence="1">
    <location>
        <begin position="1"/>
        <end position="29"/>
    </location>
</feature>
<evidence type="ECO:0000313" key="4">
    <source>
        <dbReference type="Proteomes" id="UP001162881"/>
    </source>
</evidence>